<dbReference type="GO" id="GO:0009073">
    <property type="term" value="P:aromatic amino acid family biosynthetic process"/>
    <property type="evidence" value="ECO:0007669"/>
    <property type="project" value="UniProtKB-KW"/>
</dbReference>
<dbReference type="Pfam" id="PF01474">
    <property type="entry name" value="DAHP_synth_2"/>
    <property type="match status" value="1"/>
</dbReference>
<sequence>MVSTIPGESDAADSSSISSQCEWTPQSWSKMGNVAQNVEYGDPTALHEVCNTIASLPPLVSPAKIEIARSLFAAAAQGRAFIVQGGDCAESFHDLRPHIIHQKVGLLQEQSRMVAQGLNLPVITVGRIAGQYAKPRSNPWEILPDGTKLQGWSMNGLPPPPVALSVLAEKTADFSTL</sequence>
<keyword evidence="6" id="KW-0057">Aromatic amino acid biosynthesis</keyword>
<name>A0A6A6RUT9_9PLEO</name>
<keyword evidence="5" id="KW-0104">Cadmium</keyword>
<evidence type="ECO:0000256" key="4">
    <source>
        <dbReference type="ARBA" id="ARBA00047508"/>
    </source>
</evidence>
<dbReference type="AlphaFoldDB" id="A0A6A6RUT9"/>
<dbReference type="EMBL" id="MU006788">
    <property type="protein sequence ID" value="KAF2638895.1"/>
    <property type="molecule type" value="Genomic_DNA"/>
</dbReference>
<dbReference type="GO" id="GO:0009423">
    <property type="term" value="P:chorismate biosynthetic process"/>
    <property type="evidence" value="ECO:0007669"/>
    <property type="project" value="UniProtKB-UniPathway"/>
</dbReference>
<evidence type="ECO:0000256" key="2">
    <source>
        <dbReference type="ARBA" id="ARBA00008911"/>
    </source>
</evidence>
<feature type="binding site" evidence="5">
    <location>
        <position position="88"/>
    </location>
    <ligand>
        <name>Mn(2+)</name>
        <dbReference type="ChEBI" id="CHEBI:29035"/>
    </ligand>
</feature>
<dbReference type="OrthoDB" id="2338at2759"/>
<dbReference type="InterPro" id="IPR013785">
    <property type="entry name" value="Aldolase_TIM"/>
</dbReference>
<keyword evidence="8" id="KW-1185">Reference proteome</keyword>
<evidence type="ECO:0000313" key="8">
    <source>
        <dbReference type="Proteomes" id="UP000799753"/>
    </source>
</evidence>
<proteinExistence type="inferred from homology"/>
<dbReference type="GO" id="GO:0003849">
    <property type="term" value="F:3-deoxy-7-phosphoheptulonate synthase activity"/>
    <property type="evidence" value="ECO:0007669"/>
    <property type="project" value="UniProtKB-EC"/>
</dbReference>
<evidence type="ECO:0000256" key="5">
    <source>
        <dbReference type="PIRSR" id="PIRSR602480-1"/>
    </source>
</evidence>
<comment type="catalytic activity">
    <reaction evidence="4 6">
        <text>D-erythrose 4-phosphate + phosphoenolpyruvate + H2O = 7-phospho-2-dehydro-3-deoxy-D-arabino-heptonate + phosphate</text>
        <dbReference type="Rhea" id="RHEA:14717"/>
        <dbReference type="ChEBI" id="CHEBI:15377"/>
        <dbReference type="ChEBI" id="CHEBI:16897"/>
        <dbReference type="ChEBI" id="CHEBI:43474"/>
        <dbReference type="ChEBI" id="CHEBI:58394"/>
        <dbReference type="ChEBI" id="CHEBI:58702"/>
        <dbReference type="EC" id="2.5.1.54"/>
    </reaction>
</comment>
<evidence type="ECO:0000313" key="7">
    <source>
        <dbReference type="EMBL" id="KAF2638895.1"/>
    </source>
</evidence>
<dbReference type="Gene3D" id="3.20.20.70">
    <property type="entry name" value="Aldolase class I"/>
    <property type="match status" value="1"/>
</dbReference>
<comment type="similarity">
    <text evidence="2 6">Belongs to the class-II DAHP synthase family.</text>
</comment>
<gene>
    <name evidence="7" type="ORF">P280DRAFT_550964</name>
</gene>
<organism evidence="7 8">
    <name type="scientific">Massarina eburnea CBS 473.64</name>
    <dbReference type="NCBI Taxonomy" id="1395130"/>
    <lineage>
        <taxon>Eukaryota</taxon>
        <taxon>Fungi</taxon>
        <taxon>Dikarya</taxon>
        <taxon>Ascomycota</taxon>
        <taxon>Pezizomycotina</taxon>
        <taxon>Dothideomycetes</taxon>
        <taxon>Pleosporomycetidae</taxon>
        <taxon>Pleosporales</taxon>
        <taxon>Massarineae</taxon>
        <taxon>Massarinaceae</taxon>
        <taxon>Massarina</taxon>
    </lineage>
</organism>
<comment type="cofactor">
    <cofactor evidence="5">
        <name>Mn(2+)</name>
        <dbReference type="ChEBI" id="CHEBI:29035"/>
    </cofactor>
    <cofactor evidence="5">
        <name>Co(2+)</name>
        <dbReference type="ChEBI" id="CHEBI:48828"/>
    </cofactor>
    <cofactor evidence="5">
        <name>Cd(2+)</name>
        <dbReference type="ChEBI" id="CHEBI:48775"/>
    </cofactor>
    <text evidence="5">Binds 1 divalent cation per subunit. The enzyme is active with manganese, cobalt or cadmium ions.</text>
</comment>
<keyword evidence="5" id="KW-0464">Manganese</keyword>
<accession>A0A6A6RUT9</accession>
<evidence type="ECO:0000256" key="3">
    <source>
        <dbReference type="ARBA" id="ARBA00022679"/>
    </source>
</evidence>
<dbReference type="GO" id="GO:0008652">
    <property type="term" value="P:amino acid biosynthetic process"/>
    <property type="evidence" value="ECO:0007669"/>
    <property type="project" value="UniProtKB-KW"/>
</dbReference>
<dbReference type="EC" id="2.5.1.54" evidence="6"/>
<dbReference type="InterPro" id="IPR002480">
    <property type="entry name" value="DAHP_synth_2"/>
</dbReference>
<keyword evidence="6" id="KW-0028">Amino-acid biosynthesis</keyword>
<dbReference type="UniPathway" id="UPA00053">
    <property type="reaction ID" value="UER00084"/>
</dbReference>
<evidence type="ECO:0000256" key="6">
    <source>
        <dbReference type="RuleBase" id="RU363071"/>
    </source>
</evidence>
<keyword evidence="5" id="KW-0170">Cobalt</keyword>
<reference evidence="7" key="1">
    <citation type="journal article" date="2020" name="Stud. Mycol.">
        <title>101 Dothideomycetes genomes: a test case for predicting lifestyles and emergence of pathogens.</title>
        <authorList>
            <person name="Haridas S."/>
            <person name="Albert R."/>
            <person name="Binder M."/>
            <person name="Bloem J."/>
            <person name="Labutti K."/>
            <person name="Salamov A."/>
            <person name="Andreopoulos B."/>
            <person name="Baker S."/>
            <person name="Barry K."/>
            <person name="Bills G."/>
            <person name="Bluhm B."/>
            <person name="Cannon C."/>
            <person name="Castanera R."/>
            <person name="Culley D."/>
            <person name="Daum C."/>
            <person name="Ezra D."/>
            <person name="Gonzalez J."/>
            <person name="Henrissat B."/>
            <person name="Kuo A."/>
            <person name="Liang C."/>
            <person name="Lipzen A."/>
            <person name="Lutzoni F."/>
            <person name="Magnuson J."/>
            <person name="Mondo S."/>
            <person name="Nolan M."/>
            <person name="Ohm R."/>
            <person name="Pangilinan J."/>
            <person name="Park H.-J."/>
            <person name="Ramirez L."/>
            <person name="Alfaro M."/>
            <person name="Sun H."/>
            <person name="Tritt A."/>
            <person name="Yoshinaga Y."/>
            <person name="Zwiers L.-H."/>
            <person name="Turgeon B."/>
            <person name="Goodwin S."/>
            <person name="Spatafora J."/>
            <person name="Crous P."/>
            <person name="Grigoriev I."/>
        </authorList>
    </citation>
    <scope>NUCLEOTIDE SEQUENCE</scope>
    <source>
        <strain evidence="7">CBS 473.64</strain>
    </source>
</reference>
<dbReference type="SUPFAM" id="SSF51569">
    <property type="entry name" value="Aldolase"/>
    <property type="match status" value="1"/>
</dbReference>
<keyword evidence="3 6" id="KW-0808">Transferase</keyword>
<protein>
    <recommendedName>
        <fullName evidence="6">Phospho-2-dehydro-3-deoxyheptonate aldolase</fullName>
        <ecNumber evidence="6">2.5.1.54</ecNumber>
    </recommendedName>
</protein>
<dbReference type="PANTHER" id="PTHR21337">
    <property type="entry name" value="PHOSPHO-2-DEHYDRO-3-DEOXYHEPTONATE ALDOLASE 1, 2"/>
    <property type="match status" value="1"/>
</dbReference>
<evidence type="ECO:0000256" key="1">
    <source>
        <dbReference type="ARBA" id="ARBA00004688"/>
    </source>
</evidence>
<comment type="pathway">
    <text evidence="1 6">Metabolic intermediate biosynthesis; chorismate biosynthesis; chorismate from D-erythrose 4-phosphate and phosphoenolpyruvate: step 1/7.</text>
</comment>
<feature type="binding site" evidence="5">
    <location>
        <position position="127"/>
    </location>
    <ligand>
        <name>phosphoenolpyruvate</name>
        <dbReference type="ChEBI" id="CHEBI:58702"/>
    </ligand>
</feature>
<dbReference type="Proteomes" id="UP000799753">
    <property type="component" value="Unassembled WGS sequence"/>
</dbReference>
<dbReference type="PANTHER" id="PTHR21337:SF0">
    <property type="entry name" value="PHOSPHO-2-DEHYDRO-3-DEOXYHEPTONATE ALDOLASE"/>
    <property type="match status" value="1"/>
</dbReference>